<evidence type="ECO:0000256" key="1">
    <source>
        <dbReference type="SAM" id="MobiDB-lite"/>
    </source>
</evidence>
<feature type="region of interest" description="Disordered" evidence="1">
    <location>
        <begin position="224"/>
        <end position="293"/>
    </location>
</feature>
<organism evidence="2 3">
    <name type="scientific">Cercospora berteroae</name>
    <dbReference type="NCBI Taxonomy" id="357750"/>
    <lineage>
        <taxon>Eukaryota</taxon>
        <taxon>Fungi</taxon>
        <taxon>Dikarya</taxon>
        <taxon>Ascomycota</taxon>
        <taxon>Pezizomycotina</taxon>
        <taxon>Dothideomycetes</taxon>
        <taxon>Dothideomycetidae</taxon>
        <taxon>Mycosphaerellales</taxon>
        <taxon>Mycosphaerellaceae</taxon>
        <taxon>Cercospora</taxon>
    </lineage>
</organism>
<keyword evidence="3" id="KW-1185">Reference proteome</keyword>
<dbReference type="OrthoDB" id="3641178at2759"/>
<protein>
    <submittedName>
        <fullName evidence="2">Uncharacterized protein</fullName>
    </submittedName>
</protein>
<feature type="compositionally biased region" description="Low complexity" evidence="1">
    <location>
        <begin position="362"/>
        <end position="372"/>
    </location>
</feature>
<proteinExistence type="predicted"/>
<sequence length="533" mass="59292">MARTMIDSPADDDWRNAPKLIKNLFIQERYRQCIQLCREILKAHADDDHHTHPLQDAFINFYLGLCFNEVARMMHHNSIAKLPAFDDAERHYLEALTALPTAKDARALCVRRVREPSEDPFVVHQVENTRPFSPPLTDSGFFDSPCSRASSLMLSSPEQRVAAARGVALTSPQDSPVLSAFDMDDLESHHSFAELMTPNRLRRDYPDHGHATPVQKFLMREGSLTAPSTSSPAPLPFPQVTSEQNTTGISPGHHQTTPTGGLMRPVRMGSLPKPYQDPLSTARPSPSPRPKLSRLSIDVQNSARVVSAPQLNYFSSSYEDTEHASPVSPVSPNSTLSFGSSVSPISPISPIATDGLDRGSDTTTTSAITPSTPKKPEYTRYSVPHTATAVAVSMAPATFKPTFQPKECLDVAMLNRITDHLAAMRTQLETHMKGVQRAQEQIHRTQALQRLETPSSSDRDGNSASNRTSTPSKGPSRQKSLRKSRSFWSFAPEDQKARKKKEHIEAGRARRWKRERFDPSRYQILCEEALAEL</sequence>
<dbReference type="Proteomes" id="UP000237631">
    <property type="component" value="Unassembled WGS sequence"/>
</dbReference>
<evidence type="ECO:0000313" key="2">
    <source>
        <dbReference type="EMBL" id="PPJ51213.1"/>
    </source>
</evidence>
<comment type="caution">
    <text evidence="2">The sequence shown here is derived from an EMBL/GenBank/DDBJ whole genome shotgun (WGS) entry which is preliminary data.</text>
</comment>
<feature type="compositionally biased region" description="Polar residues" evidence="1">
    <location>
        <begin position="446"/>
        <end position="478"/>
    </location>
</feature>
<evidence type="ECO:0000313" key="3">
    <source>
        <dbReference type="Proteomes" id="UP000237631"/>
    </source>
</evidence>
<name>A0A2S6BUQ9_9PEZI</name>
<dbReference type="EMBL" id="PNEN01001762">
    <property type="protein sequence ID" value="PPJ51213.1"/>
    <property type="molecule type" value="Genomic_DNA"/>
</dbReference>
<feature type="region of interest" description="Disordered" evidence="1">
    <location>
        <begin position="351"/>
        <end position="379"/>
    </location>
</feature>
<feature type="region of interest" description="Disordered" evidence="1">
    <location>
        <begin position="446"/>
        <end position="513"/>
    </location>
</feature>
<dbReference type="AlphaFoldDB" id="A0A2S6BUQ9"/>
<reference evidence="3" key="1">
    <citation type="journal article" date="2017" name="bioRxiv">
        <title>Conservation of a gene cluster reveals novel cercosporin biosynthetic mechanisms and extends production to the genus Colletotrichum.</title>
        <authorList>
            <person name="de Jonge R."/>
            <person name="Ebert M.K."/>
            <person name="Huitt-Roehl C.R."/>
            <person name="Pal P."/>
            <person name="Suttle J.C."/>
            <person name="Spanner R.E."/>
            <person name="Neubauer J.D."/>
            <person name="Jurick W.M.II."/>
            <person name="Stott K.A."/>
            <person name="Secor G.A."/>
            <person name="Thomma B.P.H.J."/>
            <person name="Van de Peer Y."/>
            <person name="Townsend C.A."/>
            <person name="Bolton M.D."/>
        </authorList>
    </citation>
    <scope>NUCLEOTIDE SEQUENCE [LARGE SCALE GENOMIC DNA]</scope>
    <source>
        <strain evidence="3">CBS538.71</strain>
    </source>
</reference>
<feature type="compositionally biased region" description="Polar residues" evidence="1">
    <location>
        <begin position="239"/>
        <end position="259"/>
    </location>
</feature>
<accession>A0A2S6BUQ9</accession>
<gene>
    <name evidence="2" type="ORF">CBER1_08052</name>
</gene>